<dbReference type="InterPro" id="IPR034294">
    <property type="entry name" value="Aquaporin_transptr"/>
</dbReference>
<gene>
    <name evidence="9" type="ORF">BMF94_2844</name>
</gene>
<evidence type="ECO:0000313" key="10">
    <source>
        <dbReference type="Proteomes" id="UP000237144"/>
    </source>
</evidence>
<dbReference type="OrthoDB" id="2290255at2759"/>
<feature type="transmembrane region" description="Helical" evidence="7">
    <location>
        <begin position="376"/>
        <end position="398"/>
    </location>
</feature>
<dbReference type="AlphaFoldDB" id="A0A2S5BB72"/>
<comment type="caution">
    <text evidence="9">The sequence shown here is derived from an EMBL/GenBank/DDBJ whole genome shotgun (WGS) entry which is preliminary data.</text>
</comment>
<dbReference type="GO" id="GO:0015250">
    <property type="term" value="F:water channel activity"/>
    <property type="evidence" value="ECO:0007669"/>
    <property type="project" value="TreeGrafter"/>
</dbReference>
<feature type="compositionally biased region" description="Basic and acidic residues" evidence="6">
    <location>
        <begin position="648"/>
        <end position="664"/>
    </location>
</feature>
<dbReference type="InterPro" id="IPR023271">
    <property type="entry name" value="Aquaporin-like"/>
</dbReference>
<evidence type="ECO:0000259" key="8">
    <source>
        <dbReference type="Pfam" id="PF24845"/>
    </source>
</evidence>
<evidence type="ECO:0000256" key="6">
    <source>
        <dbReference type="SAM" id="MobiDB-lite"/>
    </source>
</evidence>
<dbReference type="Pfam" id="PF24845">
    <property type="entry name" value="DUF7721"/>
    <property type="match status" value="1"/>
</dbReference>
<evidence type="ECO:0000256" key="3">
    <source>
        <dbReference type="ARBA" id="ARBA00022692"/>
    </source>
</evidence>
<feature type="domain" description="DUF7721" evidence="8">
    <location>
        <begin position="62"/>
        <end position="140"/>
    </location>
</feature>
<feature type="compositionally biased region" description="Gly residues" evidence="6">
    <location>
        <begin position="31"/>
        <end position="50"/>
    </location>
</feature>
<dbReference type="Gene3D" id="1.20.1080.10">
    <property type="entry name" value="Glycerol uptake facilitator protein"/>
    <property type="match status" value="1"/>
</dbReference>
<dbReference type="PRINTS" id="PR00783">
    <property type="entry name" value="MINTRINSICP"/>
</dbReference>
<evidence type="ECO:0000256" key="1">
    <source>
        <dbReference type="ARBA" id="ARBA00004141"/>
    </source>
</evidence>
<dbReference type="SUPFAM" id="SSF81338">
    <property type="entry name" value="Aquaporin-like"/>
    <property type="match status" value="1"/>
</dbReference>
<comment type="subcellular location">
    <subcellularLocation>
        <location evidence="1">Membrane</location>
        <topology evidence="1">Multi-pass membrane protein</topology>
    </subcellularLocation>
</comment>
<dbReference type="EMBL" id="PJQD01000029">
    <property type="protein sequence ID" value="POY74032.1"/>
    <property type="molecule type" value="Genomic_DNA"/>
</dbReference>
<feature type="transmembrane region" description="Helical" evidence="7">
    <location>
        <begin position="349"/>
        <end position="369"/>
    </location>
</feature>
<accession>A0A2S5BB72</accession>
<dbReference type="GO" id="GO:0005886">
    <property type="term" value="C:plasma membrane"/>
    <property type="evidence" value="ECO:0007669"/>
    <property type="project" value="TreeGrafter"/>
</dbReference>
<protein>
    <recommendedName>
        <fullName evidence="8">DUF7721 domain-containing protein</fullName>
    </recommendedName>
</protein>
<evidence type="ECO:0000256" key="2">
    <source>
        <dbReference type="ARBA" id="ARBA00006175"/>
    </source>
</evidence>
<dbReference type="Pfam" id="PF00230">
    <property type="entry name" value="MIP"/>
    <property type="match status" value="1"/>
</dbReference>
<feature type="compositionally biased region" description="Polar residues" evidence="6">
    <location>
        <begin position="632"/>
        <end position="645"/>
    </location>
</feature>
<feature type="region of interest" description="Disordered" evidence="6">
    <location>
        <begin position="13"/>
        <end position="89"/>
    </location>
</feature>
<dbReference type="PANTHER" id="PTHR19139">
    <property type="entry name" value="AQUAPORIN TRANSPORTER"/>
    <property type="match status" value="1"/>
</dbReference>
<dbReference type="InterPro" id="IPR056138">
    <property type="entry name" value="DUF7721"/>
</dbReference>
<dbReference type="InterPro" id="IPR000425">
    <property type="entry name" value="MIP"/>
</dbReference>
<comment type="similarity">
    <text evidence="2">Belongs to the MIP/aquaporin (TC 1.A.8) family.</text>
</comment>
<organism evidence="9 10">
    <name type="scientific">Rhodotorula taiwanensis</name>
    <dbReference type="NCBI Taxonomy" id="741276"/>
    <lineage>
        <taxon>Eukaryota</taxon>
        <taxon>Fungi</taxon>
        <taxon>Dikarya</taxon>
        <taxon>Basidiomycota</taxon>
        <taxon>Pucciniomycotina</taxon>
        <taxon>Microbotryomycetes</taxon>
        <taxon>Sporidiobolales</taxon>
        <taxon>Sporidiobolaceae</taxon>
        <taxon>Rhodotorula</taxon>
    </lineage>
</organism>
<proteinExistence type="inferred from homology"/>
<feature type="compositionally biased region" description="Low complexity" evidence="6">
    <location>
        <begin position="16"/>
        <end position="30"/>
    </location>
</feature>
<name>A0A2S5BB72_9BASI</name>
<feature type="transmembrane region" description="Helical" evidence="7">
    <location>
        <begin position="290"/>
        <end position="311"/>
    </location>
</feature>
<evidence type="ECO:0000313" key="9">
    <source>
        <dbReference type="EMBL" id="POY74032.1"/>
    </source>
</evidence>
<feature type="transmembrane region" description="Helical" evidence="7">
    <location>
        <begin position="418"/>
        <end position="437"/>
    </location>
</feature>
<evidence type="ECO:0000256" key="7">
    <source>
        <dbReference type="SAM" id="Phobius"/>
    </source>
</evidence>
<keyword evidence="4 7" id="KW-1133">Transmembrane helix</keyword>
<evidence type="ECO:0000256" key="5">
    <source>
        <dbReference type="ARBA" id="ARBA00023136"/>
    </source>
</evidence>
<keyword evidence="3 7" id="KW-0812">Transmembrane</keyword>
<sequence>MEGFMNMAKQAYGEYQQSQGQGQQHQQQQGQGFGSGMGMGGGSSNGGGGSNPMDMLSSFFNKDQAASHAANDSGEDPSLFSNAASHMAGNFDDGEDIDEQGVQQAHQQAYGQGSAGNLGAKSMGAAAAMQALQKFTQGGGSTSSGGANTQSALIGQAMSEAAKLFNQSGGAANGNKQDVVSSAAQMMMKLLVQSKMSGMFGTGGGAAGGGGMGQLMALSLMFLHPALYVQSAPIGLGLSTTTLDESTCATASNAGGFSARNPKESRRSRWNWHLRAPVHGSKRLAIKNHFIACLGEFVGSVLFLFLALGSASVANLMATSVTGTAAASGKGAAPNTSSRLALTVTTFTFARVSGALFNPAVSLGMALVGALGPLRALLLVVVQILGGIVAAALVNALTPGSRNYTTTLGPTMTVARGLFLEMMLTMILMLTILFLVAEKHKGTLLAPVGILNPARSLGPAIVLHSFPPYFWIYILGPCLGAILAAAFYKVLKYVGACEYGALEVPRVRDGDTAVVGVGAHTVPIQGPGLGDLLTREAPTLTTAAALRQHTGGSGMRNSQLQERFDRLEEIIEQLGAREPGSSTDPTGGREAPYFVDDEARRGKWCNPTGPHAHPQLHPPTSAPASEKADYAETSSQLIDNLTPLHSTADLHEVPEAEPAARKQQ</sequence>
<keyword evidence="5 7" id="KW-0472">Membrane</keyword>
<feature type="transmembrane region" description="Helical" evidence="7">
    <location>
        <begin position="469"/>
        <end position="488"/>
    </location>
</feature>
<evidence type="ECO:0000256" key="4">
    <source>
        <dbReference type="ARBA" id="ARBA00022989"/>
    </source>
</evidence>
<reference evidence="9 10" key="1">
    <citation type="journal article" date="2018" name="Front. Microbiol.">
        <title>Prospects for Fungal Bioremediation of Acidic Radioactive Waste Sites: Characterization and Genome Sequence of Rhodotorula taiwanensis MD1149.</title>
        <authorList>
            <person name="Tkavc R."/>
            <person name="Matrosova V.Y."/>
            <person name="Grichenko O.E."/>
            <person name="Gostincar C."/>
            <person name="Volpe R.P."/>
            <person name="Klimenkova P."/>
            <person name="Gaidamakova E.K."/>
            <person name="Zhou C.E."/>
            <person name="Stewart B.J."/>
            <person name="Lyman M.G."/>
            <person name="Malfatti S.A."/>
            <person name="Rubinfeld B."/>
            <person name="Courtot M."/>
            <person name="Singh J."/>
            <person name="Dalgard C.L."/>
            <person name="Hamilton T."/>
            <person name="Frey K.G."/>
            <person name="Gunde-Cimerman N."/>
            <person name="Dugan L."/>
            <person name="Daly M.J."/>
        </authorList>
    </citation>
    <scope>NUCLEOTIDE SEQUENCE [LARGE SCALE GENOMIC DNA]</scope>
    <source>
        <strain evidence="9 10">MD1149</strain>
    </source>
</reference>
<dbReference type="STRING" id="741276.A0A2S5BB72"/>
<feature type="region of interest" description="Disordered" evidence="6">
    <location>
        <begin position="600"/>
        <end position="664"/>
    </location>
</feature>
<dbReference type="Proteomes" id="UP000237144">
    <property type="component" value="Unassembled WGS sequence"/>
</dbReference>
<dbReference type="PANTHER" id="PTHR19139:SF199">
    <property type="entry name" value="MIP17260P"/>
    <property type="match status" value="1"/>
</dbReference>
<keyword evidence="10" id="KW-1185">Reference proteome</keyword>